<dbReference type="Pfam" id="PF05958">
    <property type="entry name" value="tRNA_U5-meth_tr"/>
    <property type="match status" value="1"/>
</dbReference>
<feature type="binding site" evidence="4">
    <location>
        <position position="345"/>
    </location>
    <ligand>
        <name>S-adenosyl-L-methionine</name>
        <dbReference type="ChEBI" id="CHEBI:59789"/>
    </ligand>
</feature>
<dbReference type="InterPro" id="IPR029063">
    <property type="entry name" value="SAM-dependent_MTases_sf"/>
</dbReference>
<dbReference type="AlphaFoldDB" id="A0A495WIP8"/>
<dbReference type="GO" id="GO:0070475">
    <property type="term" value="P:rRNA base methylation"/>
    <property type="evidence" value="ECO:0007669"/>
    <property type="project" value="TreeGrafter"/>
</dbReference>
<dbReference type="Gene3D" id="2.40.50.140">
    <property type="entry name" value="Nucleic acid-binding proteins"/>
    <property type="match status" value="1"/>
</dbReference>
<dbReference type="FunFam" id="3.40.50.150:FF:000009">
    <property type="entry name" value="23S rRNA (Uracil(1939)-C(5))-methyltransferase RlmD"/>
    <property type="match status" value="1"/>
</dbReference>
<dbReference type="PROSITE" id="PS01231">
    <property type="entry name" value="TRMA_2"/>
    <property type="match status" value="1"/>
</dbReference>
<accession>A0A495WIP8</accession>
<feature type="domain" description="TRAM" evidence="6">
    <location>
        <begin position="20"/>
        <end position="78"/>
    </location>
</feature>
<reference evidence="7 8" key="1">
    <citation type="submission" date="2018-10" db="EMBL/GenBank/DDBJ databases">
        <title>Genomic Encyclopedia of Archaeal and Bacterial Type Strains, Phase II (KMG-II): from individual species to whole genera.</title>
        <authorList>
            <person name="Goeker M."/>
        </authorList>
    </citation>
    <scope>NUCLEOTIDE SEQUENCE [LARGE SCALE GENOMIC DNA]</scope>
    <source>
        <strain evidence="7 8">NSB1</strain>
    </source>
</reference>
<dbReference type="InterPro" id="IPR030390">
    <property type="entry name" value="MeTrfase_TrmA_AS"/>
</dbReference>
<sequence length="484" mass="55763">MLNFDQICFCFKSTILARKKKELPVIEQVEITDVAAEGKAIARIDDLVVFVPFAAPGDIVDLQLYRKKHRYAEGRILKYHKYSEMRVEPFCSHFGVCGGCKWQHIPYEKQIAYKQQQVFDNLSRIGKIDLPEISAIKGSEKTRFYRNKLEFTFSNKSWLTQEELQSTQTFDSRNALGFHIPGMFDKVLDIKTCWLQDNISNDIRLAIRKFALDHDYSFFDLREQRGLMRNIIIRTASTGEVMLIVVFFENDRSKIDAMMEYLAETFPQITSLLYIINQKANDTITDQEVHVFKGRDYILESMEGLQFKIGPKSFYQTNSEQAYELYKIARDFAGLTGEELVYDLYTGTGTIANFVACRARKVIGIEYVPEAIEDAKVNSELNGISNTLFYAGDMKDILTQDFINEHGRPDVIITDPPRAGMHDDVIKTILFAEPVKIVYVSCNPATQARDLNLLDEKYRVEKVQPVDMFPHTHHVENVVLLVKK</sequence>
<evidence type="ECO:0000256" key="5">
    <source>
        <dbReference type="PROSITE-ProRule" id="PRU10015"/>
    </source>
</evidence>
<dbReference type="InterPro" id="IPR002792">
    <property type="entry name" value="TRAM_dom"/>
</dbReference>
<feature type="active site" evidence="5">
    <location>
        <position position="442"/>
    </location>
</feature>
<dbReference type="CDD" id="cd02440">
    <property type="entry name" value="AdoMet_MTases"/>
    <property type="match status" value="1"/>
</dbReference>
<feature type="binding site" evidence="4">
    <location>
        <position position="415"/>
    </location>
    <ligand>
        <name>S-adenosyl-L-methionine</name>
        <dbReference type="ChEBI" id="CHEBI:59789"/>
    </ligand>
</feature>
<dbReference type="PANTHER" id="PTHR11061:SF30">
    <property type="entry name" value="TRNA (URACIL(54)-C(5))-METHYLTRANSFERASE"/>
    <property type="match status" value="1"/>
</dbReference>
<dbReference type="EMBL" id="RBXN01000001">
    <property type="protein sequence ID" value="RKT61147.1"/>
    <property type="molecule type" value="Genomic_DNA"/>
</dbReference>
<evidence type="ECO:0000256" key="2">
    <source>
        <dbReference type="ARBA" id="ARBA00022679"/>
    </source>
</evidence>
<keyword evidence="8" id="KW-1185">Reference proteome</keyword>
<proteinExistence type="inferred from homology"/>
<dbReference type="NCBIfam" id="TIGR00479">
    <property type="entry name" value="rumA"/>
    <property type="match status" value="1"/>
</dbReference>
<comment type="caution">
    <text evidence="7">The sequence shown here is derived from an EMBL/GenBank/DDBJ whole genome shotgun (WGS) entry which is preliminary data.</text>
</comment>
<dbReference type="InterPro" id="IPR030391">
    <property type="entry name" value="MeTrfase_TrmA_CS"/>
</dbReference>
<feature type="binding site" evidence="4">
    <location>
        <position position="316"/>
    </location>
    <ligand>
        <name>S-adenosyl-L-methionine</name>
        <dbReference type="ChEBI" id="CHEBI:59789"/>
    </ligand>
</feature>
<dbReference type="InterPro" id="IPR012340">
    <property type="entry name" value="NA-bd_OB-fold"/>
</dbReference>
<dbReference type="GO" id="GO:0070041">
    <property type="term" value="F:rRNA (uridine-C5-)-methyltransferase activity"/>
    <property type="evidence" value="ECO:0007669"/>
    <property type="project" value="TreeGrafter"/>
</dbReference>
<evidence type="ECO:0000256" key="3">
    <source>
        <dbReference type="ARBA" id="ARBA00022691"/>
    </source>
</evidence>
<dbReference type="Gene3D" id="2.40.50.1070">
    <property type="match status" value="1"/>
</dbReference>
<dbReference type="PROSITE" id="PS50926">
    <property type="entry name" value="TRAM"/>
    <property type="match status" value="1"/>
</dbReference>
<feature type="binding site" evidence="4">
    <location>
        <position position="366"/>
    </location>
    <ligand>
        <name>S-adenosyl-L-methionine</name>
        <dbReference type="ChEBI" id="CHEBI:59789"/>
    </ligand>
</feature>
<dbReference type="PROSITE" id="PS01230">
    <property type="entry name" value="TRMA_1"/>
    <property type="match status" value="1"/>
</dbReference>
<dbReference type="SUPFAM" id="SSF53335">
    <property type="entry name" value="S-adenosyl-L-methionine-dependent methyltransferases"/>
    <property type="match status" value="1"/>
</dbReference>
<dbReference type="PANTHER" id="PTHR11061">
    <property type="entry name" value="RNA M5U METHYLTRANSFERASE"/>
    <property type="match status" value="1"/>
</dbReference>
<evidence type="ECO:0000256" key="4">
    <source>
        <dbReference type="PROSITE-ProRule" id="PRU01024"/>
    </source>
</evidence>
<dbReference type="Pfam" id="PF01938">
    <property type="entry name" value="TRAM"/>
    <property type="match status" value="1"/>
</dbReference>
<organism evidence="7 8">
    <name type="scientific">Coprobacter fastidiosus NSB1 = JCM 33896</name>
    <dbReference type="NCBI Taxonomy" id="1349822"/>
    <lineage>
        <taxon>Bacteria</taxon>
        <taxon>Pseudomonadati</taxon>
        <taxon>Bacteroidota</taxon>
        <taxon>Bacteroidia</taxon>
        <taxon>Bacteroidales</taxon>
        <taxon>Barnesiellaceae</taxon>
        <taxon>Coprobacter</taxon>
    </lineage>
</organism>
<comment type="similarity">
    <text evidence="4">Belongs to the class I-like SAM-binding methyltransferase superfamily. RNA M5U methyltransferase family.</text>
</comment>
<evidence type="ECO:0000259" key="6">
    <source>
        <dbReference type="PROSITE" id="PS50926"/>
    </source>
</evidence>
<keyword evidence="1 4" id="KW-0489">Methyltransferase</keyword>
<evidence type="ECO:0000256" key="1">
    <source>
        <dbReference type="ARBA" id="ARBA00022603"/>
    </source>
</evidence>
<keyword evidence="2 4" id="KW-0808">Transferase</keyword>
<feature type="active site" description="Nucleophile" evidence="4">
    <location>
        <position position="442"/>
    </location>
</feature>
<name>A0A495WIP8_9BACT</name>
<dbReference type="SUPFAM" id="SSF50249">
    <property type="entry name" value="Nucleic acid-binding proteins"/>
    <property type="match status" value="1"/>
</dbReference>
<dbReference type="Proteomes" id="UP000269493">
    <property type="component" value="Unassembled WGS sequence"/>
</dbReference>
<dbReference type="Gene3D" id="3.40.50.150">
    <property type="entry name" value="Vaccinia Virus protein VP39"/>
    <property type="match status" value="1"/>
</dbReference>
<evidence type="ECO:0000313" key="8">
    <source>
        <dbReference type="Proteomes" id="UP000269493"/>
    </source>
</evidence>
<keyword evidence="3 4" id="KW-0949">S-adenosyl-L-methionine</keyword>
<dbReference type="InterPro" id="IPR010280">
    <property type="entry name" value="U5_MeTrfase_fam"/>
</dbReference>
<gene>
    <name evidence="7" type="ORF">BC742_0188</name>
</gene>
<evidence type="ECO:0000313" key="7">
    <source>
        <dbReference type="EMBL" id="RKT61147.1"/>
    </source>
</evidence>
<dbReference type="PROSITE" id="PS51687">
    <property type="entry name" value="SAM_MT_RNA_M5U"/>
    <property type="match status" value="1"/>
</dbReference>
<protein>
    <submittedName>
        <fullName evidence="7">23S rRNA (Uracil1939-C5)-methyltransferase</fullName>
    </submittedName>
</protein>